<organism evidence="2 3">
    <name type="scientific">Pycnococcus provasolii</name>
    <dbReference type="NCBI Taxonomy" id="41880"/>
    <lineage>
        <taxon>Eukaryota</taxon>
        <taxon>Viridiplantae</taxon>
        <taxon>Chlorophyta</taxon>
        <taxon>Pseudoscourfieldiophyceae</taxon>
        <taxon>Pseudoscourfieldiales</taxon>
        <taxon>Pycnococcaceae</taxon>
        <taxon>Pycnococcus</taxon>
    </lineage>
</organism>
<feature type="transmembrane region" description="Helical" evidence="1">
    <location>
        <begin position="18"/>
        <end position="37"/>
    </location>
</feature>
<protein>
    <recommendedName>
        <fullName evidence="4">Acyltransferase 3 domain-containing protein</fullName>
    </recommendedName>
</protein>
<accession>A0A830I467</accession>
<gene>
    <name evidence="2" type="ORF">PPROV_001065400</name>
</gene>
<keyword evidence="1" id="KW-1133">Transmembrane helix</keyword>
<feature type="transmembrane region" description="Helical" evidence="1">
    <location>
        <begin position="49"/>
        <end position="69"/>
    </location>
</feature>
<evidence type="ECO:0008006" key="4">
    <source>
        <dbReference type="Google" id="ProtNLM"/>
    </source>
</evidence>
<keyword evidence="1" id="KW-0472">Membrane</keyword>
<proteinExistence type="predicted"/>
<evidence type="ECO:0000313" key="3">
    <source>
        <dbReference type="Proteomes" id="UP000660262"/>
    </source>
</evidence>
<feature type="transmembrane region" description="Helical" evidence="1">
    <location>
        <begin position="428"/>
        <end position="447"/>
    </location>
</feature>
<feature type="transmembrane region" description="Helical" evidence="1">
    <location>
        <begin position="296"/>
        <end position="321"/>
    </location>
</feature>
<dbReference type="PANTHER" id="PTHR11161:SF12">
    <property type="entry name" value="ACYLTRANSFERASE 3 DOMAIN-CONTAINING PROTEIN-RELATED"/>
    <property type="match status" value="1"/>
</dbReference>
<feature type="transmembrane region" description="Helical" evidence="1">
    <location>
        <begin position="168"/>
        <end position="187"/>
    </location>
</feature>
<keyword evidence="1" id="KW-0812">Transmembrane</keyword>
<keyword evidence="3" id="KW-1185">Reference proteome</keyword>
<name>A0A830I467_9CHLO</name>
<dbReference type="InterPro" id="IPR052728">
    <property type="entry name" value="O2_lipid_transport_reg"/>
</dbReference>
<dbReference type="PANTHER" id="PTHR11161">
    <property type="entry name" value="O-ACYLTRANSFERASE"/>
    <property type="match status" value="1"/>
</dbReference>
<feature type="transmembrane region" description="Helical" evidence="1">
    <location>
        <begin position="133"/>
        <end position="156"/>
    </location>
</feature>
<dbReference type="Proteomes" id="UP000660262">
    <property type="component" value="Unassembled WGS sequence"/>
</dbReference>
<sequence length="474" mass="51694">MSVGSANNDVLAVDGVRALCSLSLVALHTTLLASTLMPFTTPFTKSAPYVFAAGGGCQVDVLLLLSGFLTARRLMQGSKDTLAQSLLRRAARLWPALVVLVASQQVLGDDQTPNRLHIPQILMFVNNLFDVRVYGTLTCTVAWSVCVDMHVTAVIHAVWHMCRAQTRIATAAFLLLFGASFAVRFALQDPNRYSLIRLGDHVHMGSTLTRSCLRWLKQTYNLSVDVGVPSQNNLDVAYAGVSDIADSAHAYLNRLYFPSHARFGPAMLGAALALGTARSPQLTSKHDDAPSRRRGILFWVLRLLALLLQFACFGVIVGVLVPPPSDGPPPPPEAHAGVTTALRNTFALAAGVLLVSAEAPLGSAMYNPLTRGILRWRVWRVVSKASYMLNMCHFRIIMELAFRDQWPLRSRLVAAAARGNAWPVVLELYLGALLVSLMVAHFFHAFVEPASRRALERVLMSTASSTAMKEKKAQ</sequence>
<dbReference type="AlphaFoldDB" id="A0A830I467"/>
<evidence type="ECO:0000313" key="2">
    <source>
        <dbReference type="EMBL" id="GHP11927.1"/>
    </source>
</evidence>
<comment type="caution">
    <text evidence="2">The sequence shown here is derived from an EMBL/GenBank/DDBJ whole genome shotgun (WGS) entry which is preliminary data.</text>
</comment>
<evidence type="ECO:0000256" key="1">
    <source>
        <dbReference type="SAM" id="Phobius"/>
    </source>
</evidence>
<dbReference type="EMBL" id="BNJQ01000037">
    <property type="protein sequence ID" value="GHP11927.1"/>
    <property type="molecule type" value="Genomic_DNA"/>
</dbReference>
<reference evidence="2" key="1">
    <citation type="submission" date="2020-10" db="EMBL/GenBank/DDBJ databases">
        <title>Unveiling of a novel bifunctional photoreceptor, Dualchrome1, isolated from a cosmopolitan green alga.</title>
        <authorList>
            <person name="Suzuki S."/>
            <person name="Kawachi M."/>
        </authorList>
    </citation>
    <scope>NUCLEOTIDE SEQUENCE</scope>
    <source>
        <strain evidence="2">NIES 2893</strain>
    </source>
</reference>